<dbReference type="SUPFAM" id="SSF69065">
    <property type="entry name" value="RNase III domain-like"/>
    <property type="match status" value="1"/>
</dbReference>
<accession>A0A8S2FJF3</accession>
<dbReference type="InterPro" id="IPR036389">
    <property type="entry name" value="RNase_III_sf"/>
</dbReference>
<keyword evidence="4" id="KW-0689">Ribosomal protein</keyword>
<dbReference type="Pfam" id="PF22935">
    <property type="entry name" value="RM44_endonuclase"/>
    <property type="match status" value="1"/>
</dbReference>
<proteinExistence type="inferred from homology"/>
<dbReference type="Gene3D" id="1.10.1520.10">
    <property type="entry name" value="Ribonuclease III domain"/>
    <property type="match status" value="1"/>
</dbReference>
<dbReference type="PANTHER" id="PTHR11207">
    <property type="entry name" value="RIBONUCLEASE III"/>
    <property type="match status" value="1"/>
</dbReference>
<reference evidence="10" key="1">
    <citation type="submission" date="2021-02" db="EMBL/GenBank/DDBJ databases">
        <authorList>
            <person name="Nowell W R."/>
        </authorList>
    </citation>
    <scope>NUCLEOTIDE SEQUENCE</scope>
</reference>
<feature type="non-terminal residue" evidence="10">
    <location>
        <position position="1"/>
    </location>
</feature>
<dbReference type="Proteomes" id="UP000682733">
    <property type="component" value="Unassembled WGS sequence"/>
</dbReference>
<evidence type="ECO:0000256" key="3">
    <source>
        <dbReference type="ARBA" id="ARBA00022946"/>
    </source>
</evidence>
<comment type="similarity">
    <text evidence="7">Belongs to the ribonuclease III family. Mitochondrion-specific ribosomal protein mL44 subfamily.</text>
</comment>
<protein>
    <recommendedName>
        <fullName evidence="8">Large ribosomal subunit protein mL44</fullName>
    </recommendedName>
</protein>
<dbReference type="GO" id="GO:0070125">
    <property type="term" value="P:mitochondrial translational elongation"/>
    <property type="evidence" value="ECO:0007669"/>
    <property type="project" value="TreeGrafter"/>
</dbReference>
<dbReference type="InterPro" id="IPR000999">
    <property type="entry name" value="RNase_III_dom"/>
</dbReference>
<keyword evidence="5" id="KW-0496">Mitochondrion</keyword>
<dbReference type="InterPro" id="IPR055189">
    <property type="entry name" value="RM44_endonuclase"/>
</dbReference>
<evidence type="ECO:0000313" key="10">
    <source>
        <dbReference type="EMBL" id="CAF1488642.1"/>
    </source>
</evidence>
<dbReference type="GO" id="GO:0070877">
    <property type="term" value="C:microprocessor complex"/>
    <property type="evidence" value="ECO:0007669"/>
    <property type="project" value="TreeGrafter"/>
</dbReference>
<comment type="caution">
    <text evidence="10">The sequence shown here is derived from an EMBL/GenBank/DDBJ whole genome shotgun (WGS) entry which is preliminary data.</text>
</comment>
<dbReference type="SUPFAM" id="SSF54768">
    <property type="entry name" value="dsRNA-binding domain-like"/>
    <property type="match status" value="1"/>
</dbReference>
<dbReference type="PROSITE" id="PS50142">
    <property type="entry name" value="RNASE_3_2"/>
    <property type="match status" value="1"/>
</dbReference>
<keyword evidence="3" id="KW-0809">Transit peptide</keyword>
<feature type="domain" description="RNase III" evidence="9">
    <location>
        <begin position="65"/>
        <end position="191"/>
    </location>
</feature>
<dbReference type="Proteomes" id="UP000677228">
    <property type="component" value="Unassembled WGS sequence"/>
</dbReference>
<dbReference type="GO" id="GO:0004525">
    <property type="term" value="F:ribonuclease III activity"/>
    <property type="evidence" value="ECO:0007669"/>
    <property type="project" value="InterPro"/>
</dbReference>
<evidence type="ECO:0000256" key="8">
    <source>
        <dbReference type="ARBA" id="ARBA00035187"/>
    </source>
</evidence>
<evidence type="ECO:0000313" key="12">
    <source>
        <dbReference type="Proteomes" id="UP000677228"/>
    </source>
</evidence>
<dbReference type="EMBL" id="CAJOBA010054817">
    <property type="protein sequence ID" value="CAF4278052.1"/>
    <property type="molecule type" value="Genomic_DNA"/>
</dbReference>
<evidence type="ECO:0000256" key="2">
    <source>
        <dbReference type="ARBA" id="ARBA00022884"/>
    </source>
</evidence>
<sequence>IVMVRLLRLGTLHGPMQQPWRYKYLEALYQRRLEAGPEQPRFRSAFTNWNYEAELYACTHRFGENIHTDVLRRALTDASFMKQVVEQRAEAGLDQVERSMLPVSDNEELARRGEEIASHYIKQVLRYWYPKFPEEGIEAVTAFLLSETTVAYISERLGFKTIIRCDTPVPRPATMKNALMAFIGAINESSDQQRAEAFTADFILTHLVGKDINEIWHISNPMGLLSKILEANGRQPAESRLIWATGVSSVLSTYVVGVYSGKEFLGKNYGNTIALAEEMAARDALRRYFETSEERAPIPFDKLKHMNFTSRLKP</sequence>
<comment type="subcellular location">
    <subcellularLocation>
        <location evidence="1">Mitochondrion</location>
    </subcellularLocation>
</comment>
<name>A0A8S2FJF3_9BILA</name>
<evidence type="ECO:0000256" key="7">
    <source>
        <dbReference type="ARBA" id="ARBA00024034"/>
    </source>
</evidence>
<evidence type="ECO:0000313" key="11">
    <source>
        <dbReference type="EMBL" id="CAF4278052.1"/>
    </source>
</evidence>
<dbReference type="Gene3D" id="3.30.160.20">
    <property type="match status" value="1"/>
</dbReference>
<dbReference type="AlphaFoldDB" id="A0A8S2FJF3"/>
<dbReference type="GO" id="GO:0006396">
    <property type="term" value="P:RNA processing"/>
    <property type="evidence" value="ECO:0007669"/>
    <property type="project" value="InterPro"/>
</dbReference>
<dbReference type="GO" id="GO:0003725">
    <property type="term" value="F:double-stranded RNA binding"/>
    <property type="evidence" value="ECO:0007669"/>
    <property type="project" value="InterPro"/>
</dbReference>
<organism evidence="10 12">
    <name type="scientific">Didymodactylos carnosus</name>
    <dbReference type="NCBI Taxonomy" id="1234261"/>
    <lineage>
        <taxon>Eukaryota</taxon>
        <taxon>Metazoa</taxon>
        <taxon>Spiralia</taxon>
        <taxon>Gnathifera</taxon>
        <taxon>Rotifera</taxon>
        <taxon>Eurotatoria</taxon>
        <taxon>Bdelloidea</taxon>
        <taxon>Philodinida</taxon>
        <taxon>Philodinidae</taxon>
        <taxon>Didymodactylos</taxon>
    </lineage>
</organism>
<dbReference type="FunFam" id="3.30.160.20:FF:000037">
    <property type="entry name" value="39S ribosomal protein L44, mitochondrial"/>
    <property type="match status" value="1"/>
</dbReference>
<dbReference type="CDD" id="cd19874">
    <property type="entry name" value="DSRM_MRPL44"/>
    <property type="match status" value="1"/>
</dbReference>
<dbReference type="EMBL" id="CAJNOK010032870">
    <property type="protein sequence ID" value="CAF1488642.1"/>
    <property type="molecule type" value="Genomic_DNA"/>
</dbReference>
<dbReference type="PANTHER" id="PTHR11207:SF5">
    <property type="entry name" value="LARGE RIBOSOMAL SUBUNIT PROTEIN ML44"/>
    <property type="match status" value="1"/>
</dbReference>
<gene>
    <name evidence="10" type="ORF">OVA965_LOCUS36391</name>
    <name evidence="11" type="ORF">TMI583_LOCUS37399</name>
</gene>
<keyword evidence="2" id="KW-0694">RNA-binding</keyword>
<evidence type="ECO:0000256" key="4">
    <source>
        <dbReference type="ARBA" id="ARBA00022980"/>
    </source>
</evidence>
<evidence type="ECO:0000259" key="9">
    <source>
        <dbReference type="PROSITE" id="PS50142"/>
    </source>
</evidence>
<evidence type="ECO:0000256" key="1">
    <source>
        <dbReference type="ARBA" id="ARBA00004173"/>
    </source>
</evidence>
<dbReference type="Pfam" id="PF22892">
    <property type="entry name" value="DSRM_MRPL44"/>
    <property type="match status" value="1"/>
</dbReference>
<evidence type="ECO:0000256" key="5">
    <source>
        <dbReference type="ARBA" id="ARBA00023128"/>
    </source>
</evidence>
<dbReference type="InterPro" id="IPR044444">
    <property type="entry name" value="Ribosomal_mL44_DSRM_metazoa"/>
</dbReference>
<dbReference type="GO" id="GO:0005762">
    <property type="term" value="C:mitochondrial large ribosomal subunit"/>
    <property type="evidence" value="ECO:0007669"/>
    <property type="project" value="TreeGrafter"/>
</dbReference>
<keyword evidence="6" id="KW-0687">Ribonucleoprotein</keyword>
<evidence type="ECO:0000256" key="6">
    <source>
        <dbReference type="ARBA" id="ARBA00023274"/>
    </source>
</evidence>